<comment type="catalytic activity">
    <reaction evidence="2">
        <text>N-terminal N-formyl-L-methionyl-[peptide] + H2O = N-terminal L-methionyl-[peptide] + formate</text>
        <dbReference type="Rhea" id="RHEA:24420"/>
        <dbReference type="Rhea" id="RHEA-COMP:10639"/>
        <dbReference type="Rhea" id="RHEA-COMP:10640"/>
        <dbReference type="ChEBI" id="CHEBI:15377"/>
        <dbReference type="ChEBI" id="CHEBI:15740"/>
        <dbReference type="ChEBI" id="CHEBI:49298"/>
        <dbReference type="ChEBI" id="CHEBI:64731"/>
        <dbReference type="EC" id="3.5.1.88"/>
    </reaction>
</comment>
<evidence type="ECO:0000313" key="3">
    <source>
        <dbReference type="EMBL" id="MXP25432.1"/>
    </source>
</evidence>
<feature type="binding site" evidence="2">
    <location>
        <position position="159"/>
    </location>
    <ligand>
        <name>Fe cation</name>
        <dbReference type="ChEBI" id="CHEBI:24875"/>
    </ligand>
</feature>
<dbReference type="SUPFAM" id="SSF56420">
    <property type="entry name" value="Peptide deformylase"/>
    <property type="match status" value="1"/>
</dbReference>
<feature type="binding site" evidence="2">
    <location>
        <position position="155"/>
    </location>
    <ligand>
        <name>Fe cation</name>
        <dbReference type="ChEBI" id="CHEBI:24875"/>
    </ligand>
</feature>
<dbReference type="RefSeq" id="WP_160738667.1">
    <property type="nucleotide sequence ID" value="NZ_WTYQ01000002.1"/>
</dbReference>
<dbReference type="GO" id="GO:0006412">
    <property type="term" value="P:translation"/>
    <property type="evidence" value="ECO:0007669"/>
    <property type="project" value="UniProtKB-UniRule"/>
</dbReference>
<dbReference type="GO" id="GO:0046872">
    <property type="term" value="F:metal ion binding"/>
    <property type="evidence" value="ECO:0007669"/>
    <property type="project" value="UniProtKB-KW"/>
</dbReference>
<feature type="active site" evidence="2">
    <location>
        <position position="156"/>
    </location>
</feature>
<dbReference type="PRINTS" id="PR01576">
    <property type="entry name" value="PDEFORMYLASE"/>
</dbReference>
<dbReference type="PANTHER" id="PTHR10458">
    <property type="entry name" value="PEPTIDE DEFORMYLASE"/>
    <property type="match status" value="1"/>
</dbReference>
<dbReference type="HAMAP" id="MF_00163">
    <property type="entry name" value="Pep_deformylase"/>
    <property type="match status" value="1"/>
</dbReference>
<organism evidence="3 4">
    <name type="scientific">Altericroceibacterium indicum</name>
    <dbReference type="NCBI Taxonomy" id="374177"/>
    <lineage>
        <taxon>Bacteria</taxon>
        <taxon>Pseudomonadati</taxon>
        <taxon>Pseudomonadota</taxon>
        <taxon>Alphaproteobacteria</taxon>
        <taxon>Sphingomonadales</taxon>
        <taxon>Erythrobacteraceae</taxon>
        <taxon>Altericroceibacterium</taxon>
    </lineage>
</organism>
<comment type="caution">
    <text evidence="3">The sequence shown here is derived from an EMBL/GenBank/DDBJ whole genome shotgun (WGS) entry which is preliminary data.</text>
</comment>
<proteinExistence type="inferred from homology"/>
<keyword evidence="2" id="KW-0408">Iron</keyword>
<dbReference type="PIRSF" id="PIRSF004749">
    <property type="entry name" value="Pep_def"/>
    <property type="match status" value="1"/>
</dbReference>
<dbReference type="EC" id="3.5.1.88" evidence="2"/>
<keyword evidence="4" id="KW-1185">Reference proteome</keyword>
<dbReference type="InterPro" id="IPR036821">
    <property type="entry name" value="Peptide_deformylase_sf"/>
</dbReference>
<dbReference type="NCBIfam" id="TIGR00079">
    <property type="entry name" value="pept_deformyl"/>
    <property type="match status" value="1"/>
</dbReference>
<gene>
    <name evidence="2" type="primary">def</name>
    <name evidence="3" type="ORF">GRI39_05160</name>
</gene>
<sequence length="189" mass="21356">MAIREILEVPDPRLKTVSKPVETFDDELKALVEDMFETMYDAPGIGLAAIQVGVPLRVLVIDLQEPDPDAEPEQCHDHGCGHDHTPVIKNPRTFINPEILDPSEEHKVYQEGCLSVPEIYADVDRPATCRVRYQDLDGKTHEEDLDGLMATCIQHEMDHLEGILFIDHLSRLKRSMALKKLEKLRKAAA</sequence>
<evidence type="ECO:0000256" key="1">
    <source>
        <dbReference type="ARBA" id="ARBA00010759"/>
    </source>
</evidence>
<dbReference type="Pfam" id="PF01327">
    <property type="entry name" value="Pep_deformylase"/>
    <property type="match status" value="1"/>
</dbReference>
<comment type="function">
    <text evidence="2">Removes the formyl group from the N-terminal Met of newly synthesized proteins. Requires at least a dipeptide for an efficient rate of reaction. N-terminal L-methionine is a prerequisite for activity but the enzyme has broad specificity at other positions.</text>
</comment>
<accession>A0A845A553</accession>
<dbReference type="Proteomes" id="UP000460561">
    <property type="component" value="Unassembled WGS sequence"/>
</dbReference>
<feature type="binding site" evidence="2">
    <location>
        <position position="113"/>
    </location>
    <ligand>
        <name>Fe cation</name>
        <dbReference type="ChEBI" id="CHEBI:24875"/>
    </ligand>
</feature>
<evidence type="ECO:0000256" key="2">
    <source>
        <dbReference type="HAMAP-Rule" id="MF_00163"/>
    </source>
</evidence>
<keyword evidence="2" id="KW-0479">Metal-binding</keyword>
<comment type="cofactor">
    <cofactor evidence="2">
        <name>Fe(2+)</name>
        <dbReference type="ChEBI" id="CHEBI:29033"/>
    </cofactor>
    <text evidence="2">Binds 1 Fe(2+) ion.</text>
</comment>
<evidence type="ECO:0000313" key="4">
    <source>
        <dbReference type="Proteomes" id="UP000460561"/>
    </source>
</evidence>
<reference evidence="3 4" key="1">
    <citation type="submission" date="2019-12" db="EMBL/GenBank/DDBJ databases">
        <title>Genomic-based taxomic classification of the family Erythrobacteraceae.</title>
        <authorList>
            <person name="Xu L."/>
        </authorList>
    </citation>
    <scope>NUCLEOTIDE SEQUENCE [LARGE SCALE GENOMIC DNA]</scope>
    <source>
        <strain evidence="3 4">DSM 18604</strain>
    </source>
</reference>
<dbReference type="PANTHER" id="PTHR10458:SF22">
    <property type="entry name" value="PEPTIDE DEFORMYLASE"/>
    <property type="match status" value="1"/>
</dbReference>
<dbReference type="EMBL" id="WTYQ01000002">
    <property type="protein sequence ID" value="MXP25432.1"/>
    <property type="molecule type" value="Genomic_DNA"/>
</dbReference>
<dbReference type="NCBIfam" id="NF001159">
    <property type="entry name" value="PRK00150.1-3"/>
    <property type="match status" value="1"/>
</dbReference>
<name>A0A845A553_9SPHN</name>
<comment type="similarity">
    <text evidence="1 2">Belongs to the polypeptide deformylase family.</text>
</comment>
<dbReference type="CDD" id="cd00487">
    <property type="entry name" value="Pep_deformylase"/>
    <property type="match status" value="1"/>
</dbReference>
<dbReference type="AlphaFoldDB" id="A0A845A553"/>
<keyword evidence="2" id="KW-0648">Protein biosynthesis</keyword>
<dbReference type="Gene3D" id="3.90.45.10">
    <property type="entry name" value="Peptide deformylase"/>
    <property type="match status" value="1"/>
</dbReference>
<keyword evidence="2 3" id="KW-0378">Hydrolase</keyword>
<dbReference type="GO" id="GO:0042586">
    <property type="term" value="F:peptide deformylase activity"/>
    <property type="evidence" value="ECO:0007669"/>
    <property type="project" value="UniProtKB-UniRule"/>
</dbReference>
<protein>
    <recommendedName>
        <fullName evidence="2">Peptide deformylase</fullName>
        <shortName evidence="2">PDF</shortName>
        <ecNumber evidence="2">3.5.1.88</ecNumber>
    </recommendedName>
    <alternativeName>
        <fullName evidence="2">Polypeptide deformylase</fullName>
    </alternativeName>
</protein>
<dbReference type="OrthoDB" id="9804313at2"/>
<dbReference type="InterPro" id="IPR023635">
    <property type="entry name" value="Peptide_deformylase"/>
</dbReference>